<name>A0A6U0E044_9CHLO</name>
<proteinExistence type="predicted"/>
<dbReference type="Pfam" id="PF14234">
    <property type="entry name" value="DUF4336"/>
    <property type="match status" value="1"/>
</dbReference>
<dbReference type="EMBL" id="HBEW01003277">
    <property type="protein sequence ID" value="CAD8580239.1"/>
    <property type="molecule type" value="Transcribed_RNA"/>
</dbReference>
<dbReference type="InterPro" id="IPR025638">
    <property type="entry name" value="DUF4336"/>
</dbReference>
<evidence type="ECO:0000256" key="1">
    <source>
        <dbReference type="SAM" id="MobiDB-lite"/>
    </source>
</evidence>
<evidence type="ECO:0000313" key="2">
    <source>
        <dbReference type="EMBL" id="CAD8580239.1"/>
    </source>
</evidence>
<feature type="region of interest" description="Disordered" evidence="1">
    <location>
        <begin position="17"/>
        <end position="53"/>
    </location>
</feature>
<dbReference type="PANTHER" id="PTHR33835:SF2">
    <property type="entry name" value="LYSINE-TRNA LIGASE"/>
    <property type="match status" value="1"/>
</dbReference>
<protein>
    <submittedName>
        <fullName evidence="2">Uncharacterized protein</fullName>
    </submittedName>
</protein>
<reference evidence="2" key="1">
    <citation type="submission" date="2021-01" db="EMBL/GenBank/DDBJ databases">
        <authorList>
            <person name="Corre E."/>
            <person name="Pelletier E."/>
            <person name="Niang G."/>
            <person name="Scheremetjew M."/>
            <person name="Finn R."/>
            <person name="Kale V."/>
            <person name="Holt S."/>
            <person name="Cochrane G."/>
            <person name="Meng A."/>
            <person name="Brown T."/>
            <person name="Cohen L."/>
        </authorList>
    </citation>
    <scope>NUCLEOTIDE SEQUENCE</scope>
    <source>
        <strain evidence="2">Clade-D-RCC2572</strain>
    </source>
</reference>
<dbReference type="PANTHER" id="PTHR33835">
    <property type="entry name" value="YALI0C07656P"/>
    <property type="match status" value="1"/>
</dbReference>
<sequence length="507" mass="55158">MFASSFACAPASVRAPTRRSHKAHKMMTMATSSSSSSSSSRAQDAQDAANAPSSVGFNRRQALTAIGAAASTFVRAPAAFASSAVEATQASYFAATSKAAAPERWYPYWWALPLAPYGSKTTAVAEAVPGEVWTFDQLQGLLDVLVNVRMTVARLEGGGLWVHNPVAPTPELVKEMRALEAKYGKVKHIVVGSAAIEHKIYSGPFSKAFPNADVWLPPKNWTFPVDVPLESYVPFYPEGSPKTLPETSLNGEPNVPWANEIEHAVLQVGGSSLRNFKDPWFVDTAFYLKRTKTVVLTDVMEKVSQQAPPVCQINPQPLLVRAMDEPDKVPANTSQARSDGWGKTVLFGLLFNPAAVEFKFSGNLGKDLLDGFVWDPSWREDFDALVARPMFVPPILAVLAFPRRRDEVKRWSNIVTSWDFESIIPSHLDGPFAATPEQFTAAIDFALMSTPYEQFGRNAQPLLDVDALSVDLKSLEVPKPLSPELVTTPAPPVIDIPADVVVSSGSE</sequence>
<accession>A0A6U0E044</accession>
<dbReference type="AlphaFoldDB" id="A0A6U0E044"/>
<organism evidence="2">
    <name type="scientific">Ostreococcus mediterraneus</name>
    <dbReference type="NCBI Taxonomy" id="1486918"/>
    <lineage>
        <taxon>Eukaryota</taxon>
        <taxon>Viridiplantae</taxon>
        <taxon>Chlorophyta</taxon>
        <taxon>Mamiellophyceae</taxon>
        <taxon>Mamiellales</taxon>
        <taxon>Bathycoccaceae</taxon>
        <taxon>Ostreococcus</taxon>
    </lineage>
</organism>
<gene>
    <name evidence="2" type="ORF">OMED0929_LOCUS2696</name>
</gene>